<protein>
    <submittedName>
        <fullName evidence="4">Alpha-ketoglutarate decarboxylase</fullName>
    </submittedName>
</protein>
<gene>
    <name evidence="4" type="ORF">B1B_06854</name>
</gene>
<accession>T1CB81</accession>
<organism evidence="4">
    <name type="scientific">mine drainage metagenome</name>
    <dbReference type="NCBI Taxonomy" id="410659"/>
    <lineage>
        <taxon>unclassified sequences</taxon>
        <taxon>metagenomes</taxon>
        <taxon>ecological metagenomes</taxon>
    </lineage>
</organism>
<dbReference type="EMBL" id="AUZY01004349">
    <property type="protein sequence ID" value="EQD63795.1"/>
    <property type="molecule type" value="Genomic_DNA"/>
</dbReference>
<comment type="cofactor">
    <cofactor evidence="1">
        <name>thiamine diphosphate</name>
        <dbReference type="ChEBI" id="CHEBI:58937"/>
    </cofactor>
</comment>
<evidence type="ECO:0000256" key="2">
    <source>
        <dbReference type="ARBA" id="ARBA00023002"/>
    </source>
</evidence>
<dbReference type="AlphaFoldDB" id="T1CB81"/>
<dbReference type="GO" id="GO:0045252">
    <property type="term" value="C:oxoglutarate dehydrogenase complex"/>
    <property type="evidence" value="ECO:0007669"/>
    <property type="project" value="TreeGrafter"/>
</dbReference>
<dbReference type="GO" id="GO:0005829">
    <property type="term" value="C:cytosol"/>
    <property type="evidence" value="ECO:0007669"/>
    <property type="project" value="TreeGrafter"/>
</dbReference>
<reference evidence="4" key="2">
    <citation type="journal article" date="2014" name="ISME J.">
        <title>Microbial stratification in low pH oxic and suboxic macroscopic growths along an acid mine drainage.</title>
        <authorList>
            <person name="Mendez-Garcia C."/>
            <person name="Mesa V."/>
            <person name="Sprenger R.R."/>
            <person name="Richter M."/>
            <person name="Diez M.S."/>
            <person name="Solano J."/>
            <person name="Bargiela R."/>
            <person name="Golyshina O.V."/>
            <person name="Manteca A."/>
            <person name="Ramos J.L."/>
            <person name="Gallego J.R."/>
            <person name="Llorente I."/>
            <person name="Martins Dos Santos V.A."/>
            <person name="Jensen O.N."/>
            <person name="Pelaez A.I."/>
            <person name="Sanchez J."/>
            <person name="Ferrer M."/>
        </authorList>
    </citation>
    <scope>NUCLEOTIDE SEQUENCE</scope>
</reference>
<keyword evidence="2" id="KW-0560">Oxidoreductase</keyword>
<dbReference type="PANTHER" id="PTHR23152">
    <property type="entry name" value="2-OXOGLUTARATE DEHYDROGENASE"/>
    <property type="match status" value="1"/>
</dbReference>
<dbReference type="GO" id="GO:0006099">
    <property type="term" value="P:tricarboxylic acid cycle"/>
    <property type="evidence" value="ECO:0007669"/>
    <property type="project" value="TreeGrafter"/>
</dbReference>
<dbReference type="GO" id="GO:0030976">
    <property type="term" value="F:thiamine pyrophosphate binding"/>
    <property type="evidence" value="ECO:0007669"/>
    <property type="project" value="InterPro"/>
</dbReference>
<feature type="non-terminal residue" evidence="4">
    <location>
        <position position="98"/>
    </location>
</feature>
<dbReference type="SUPFAM" id="SSF52518">
    <property type="entry name" value="Thiamin diphosphate-binding fold (THDP-binding)"/>
    <property type="match status" value="1"/>
</dbReference>
<dbReference type="InterPro" id="IPR029061">
    <property type="entry name" value="THDP-binding"/>
</dbReference>
<name>T1CB81_9ZZZZ</name>
<dbReference type="GO" id="GO:0004591">
    <property type="term" value="F:oxoglutarate dehydrogenase (succinyl-transferring) activity"/>
    <property type="evidence" value="ECO:0007669"/>
    <property type="project" value="TreeGrafter"/>
</dbReference>
<dbReference type="Gene3D" id="3.40.50.970">
    <property type="match status" value="1"/>
</dbReference>
<comment type="caution">
    <text evidence="4">The sequence shown here is derived from an EMBL/GenBank/DDBJ whole genome shotgun (WGS) entry which is preliminary data.</text>
</comment>
<keyword evidence="3" id="KW-0786">Thiamine pyrophosphate</keyword>
<evidence type="ECO:0000256" key="1">
    <source>
        <dbReference type="ARBA" id="ARBA00001964"/>
    </source>
</evidence>
<sequence length="98" mass="11273">RLRRTYTGTIGAEFMHIADHDQRRWLQTRLEHAAGNFLGEPAQRLRVLDRLIAAEGLERYLHTKYVGQKRFSLEGGESLIPLLDTLVEDCGRNGVREL</sequence>
<proteinExistence type="predicted"/>
<dbReference type="PANTHER" id="PTHR23152:SF4">
    <property type="entry name" value="2-OXOADIPATE DEHYDROGENASE COMPLEX COMPONENT E1"/>
    <property type="match status" value="1"/>
</dbReference>
<dbReference type="InterPro" id="IPR011603">
    <property type="entry name" value="2oxoglutarate_DH_E1"/>
</dbReference>
<feature type="non-terminal residue" evidence="4">
    <location>
        <position position="1"/>
    </location>
</feature>
<evidence type="ECO:0000256" key="3">
    <source>
        <dbReference type="ARBA" id="ARBA00023052"/>
    </source>
</evidence>
<evidence type="ECO:0000313" key="4">
    <source>
        <dbReference type="EMBL" id="EQD63795.1"/>
    </source>
</evidence>
<reference evidence="4" key="1">
    <citation type="submission" date="2013-08" db="EMBL/GenBank/DDBJ databases">
        <authorList>
            <person name="Mendez C."/>
            <person name="Richter M."/>
            <person name="Ferrer M."/>
            <person name="Sanchez J."/>
        </authorList>
    </citation>
    <scope>NUCLEOTIDE SEQUENCE</scope>
</reference>